<keyword evidence="2" id="KW-1185">Reference proteome</keyword>
<dbReference type="SUPFAM" id="SSF48403">
    <property type="entry name" value="Ankyrin repeat"/>
    <property type="match status" value="1"/>
</dbReference>
<gene>
    <name evidence="1" type="ORF">JX265_003636</name>
</gene>
<sequence length="402" mass="44705">MLDGFDACRKPSSLPLFGAVIHGRWDALELLIAYGADLGISPHRSTICLQRDSLQMGGVRCASVLDIAISNNRVESVQRLLLMDEVEVSPTNLYTACEANLSEMVHLIIRSGRLGAHGLQGILNYALFIHAGSNYGTAGTVDALIEYGADPTVPHGRWADTACEHAVRHENSVTAARLVIRAGDKLSLELKTKLLHRSVLLDALLDVSKAIIAALPPEKDGILCEALRLALTATRPAWRYFDYRMMPEQMPIATIKYLIEVGVSMDAAAMAKVILVKSERSFWDFWRYDILTIAEIELDINGTRNIEGSEKSLLEVALESALNPSVQGLVIECYYPELLLRRGARLPRNSERIFGLFQQWMRNSSFSSFEWTQIVAVNSFFAKTPSLRDDDMYTCWAGVDKN</sequence>
<reference evidence="1" key="1">
    <citation type="submission" date="2021-03" db="EMBL/GenBank/DDBJ databases">
        <title>Revisited historic fungal species revealed as producer of novel bioactive compounds through whole genome sequencing and comparative genomics.</title>
        <authorList>
            <person name="Vignolle G.A."/>
            <person name="Hochenegger N."/>
            <person name="Mach R.L."/>
            <person name="Mach-Aigner A.R."/>
            <person name="Javad Rahimi M."/>
            <person name="Salim K.A."/>
            <person name="Chan C.M."/>
            <person name="Lim L.B.L."/>
            <person name="Cai F."/>
            <person name="Druzhinina I.S."/>
            <person name="U'Ren J.M."/>
            <person name="Derntl C."/>
        </authorList>
    </citation>
    <scope>NUCLEOTIDE SEQUENCE</scope>
    <source>
        <strain evidence="1">TUCIM 5799</strain>
    </source>
</reference>
<organism evidence="1 2">
    <name type="scientific">Neoarthrinium moseri</name>
    <dbReference type="NCBI Taxonomy" id="1658444"/>
    <lineage>
        <taxon>Eukaryota</taxon>
        <taxon>Fungi</taxon>
        <taxon>Dikarya</taxon>
        <taxon>Ascomycota</taxon>
        <taxon>Pezizomycotina</taxon>
        <taxon>Sordariomycetes</taxon>
        <taxon>Xylariomycetidae</taxon>
        <taxon>Amphisphaeriales</taxon>
        <taxon>Apiosporaceae</taxon>
        <taxon>Neoarthrinium</taxon>
    </lineage>
</organism>
<accession>A0A9P9WSG7</accession>
<dbReference type="OrthoDB" id="539213at2759"/>
<dbReference type="InterPro" id="IPR036770">
    <property type="entry name" value="Ankyrin_rpt-contain_sf"/>
</dbReference>
<dbReference type="AlphaFoldDB" id="A0A9P9WSG7"/>
<name>A0A9P9WSG7_9PEZI</name>
<dbReference type="Gene3D" id="1.25.40.20">
    <property type="entry name" value="Ankyrin repeat-containing domain"/>
    <property type="match status" value="1"/>
</dbReference>
<dbReference type="Proteomes" id="UP000829685">
    <property type="component" value="Unassembled WGS sequence"/>
</dbReference>
<proteinExistence type="predicted"/>
<evidence type="ECO:0008006" key="3">
    <source>
        <dbReference type="Google" id="ProtNLM"/>
    </source>
</evidence>
<protein>
    <recommendedName>
        <fullName evidence="3">Ankyrin repeat protein</fullName>
    </recommendedName>
</protein>
<dbReference type="EMBL" id="JAFIMR010000006">
    <property type="protein sequence ID" value="KAI1877628.1"/>
    <property type="molecule type" value="Genomic_DNA"/>
</dbReference>
<evidence type="ECO:0000313" key="1">
    <source>
        <dbReference type="EMBL" id="KAI1877628.1"/>
    </source>
</evidence>
<comment type="caution">
    <text evidence="1">The sequence shown here is derived from an EMBL/GenBank/DDBJ whole genome shotgun (WGS) entry which is preliminary data.</text>
</comment>
<evidence type="ECO:0000313" key="2">
    <source>
        <dbReference type="Proteomes" id="UP000829685"/>
    </source>
</evidence>